<dbReference type="InterPro" id="IPR027417">
    <property type="entry name" value="P-loop_NTPase"/>
</dbReference>
<dbReference type="PANTHER" id="PTHR42855:SF1">
    <property type="entry name" value="ABC TRANSPORTER DOMAIN-CONTAINING PROTEIN"/>
    <property type="match status" value="1"/>
</dbReference>
<feature type="domain" description="ABC transporter" evidence="10">
    <location>
        <begin position="320"/>
        <end position="546"/>
    </location>
</feature>
<dbReference type="SMART" id="SM00382">
    <property type="entry name" value="AAA"/>
    <property type="match status" value="2"/>
</dbReference>
<dbReference type="Gene3D" id="3.40.50.300">
    <property type="entry name" value="P-loop containing nucleotide triphosphate hydrolases"/>
    <property type="match status" value="2"/>
</dbReference>
<comment type="caution">
    <text evidence="11">The sequence shown here is derived from an EMBL/GenBank/DDBJ whole genome shotgun (WGS) entry which is preliminary data.</text>
</comment>
<accession>A0ABU4WGB2</accession>
<evidence type="ECO:0000256" key="8">
    <source>
        <dbReference type="ARBA" id="ARBA00023204"/>
    </source>
</evidence>
<sequence>MSLISLNNVSLRYGAHVLLDRADLNVAKGDFLAIVGRNGCGKTSLLKIIAGVGEPDSGMVERQRGIKTAYLPQEVPTDLSGSVYDVVAGGLKEIGQKLVRYRNLSATISAAHSVEVQNEFDRLVHEINELDLWSFDVKISETIEKLELDATMEVSTFSAGLKRRVLLGRELVQNPDVLILDEPTNHLDIESVIWLESFLKESGKTLVFVSHDRVFLENLATRVVEVDRAKLISFDCGFKEFLKRRDELLESISRNEEIFDKKLAQEEAWLRQGIKARRTRNEGRVRELMRLRKIRRERRERLGSVSLKIQDANASGQKVMEVENICVNFGERKIIDGFSTTIYRGDKIGIIGRNGIGKTTLLNALLGKIKLSQGVVNFGTRLQIAYFDQLRQNLNPSQKPFDYIGEGSDYVTVGSQKQSVVGYLQNFLFTPEQIHGEIAMLSGGEKNRLLLAKLFSNPANVLVLDEPTNDLDMQTIEILENTLVDFQGTILLVSHDRQFLNNIVTAVFGFEENGKITELVGGYDEWFKYRSQKIQAASPKPKAESLPKPKSAKREKFTNKERMELEGMQGKIEALEREQEELSNKLQDVDFIRQNVEKLPEINARLEEIQRIENELFERWSYLEERKTALENPKI</sequence>
<gene>
    <name evidence="9" type="primary">uup</name>
    <name evidence="11" type="ORF">MOX91_05285</name>
</gene>
<dbReference type="SUPFAM" id="SSF52540">
    <property type="entry name" value="P-loop containing nucleoside triphosphate hydrolases"/>
    <property type="match status" value="2"/>
</dbReference>
<comment type="catalytic activity">
    <reaction evidence="9">
        <text>ATP + H2O = ADP + phosphate + H(+)</text>
        <dbReference type="Rhea" id="RHEA:13065"/>
        <dbReference type="ChEBI" id="CHEBI:15377"/>
        <dbReference type="ChEBI" id="CHEBI:15378"/>
        <dbReference type="ChEBI" id="CHEBI:30616"/>
        <dbReference type="ChEBI" id="CHEBI:43474"/>
        <dbReference type="ChEBI" id="CHEBI:456216"/>
    </reaction>
</comment>
<comment type="subcellular location">
    <subcellularLocation>
        <location evidence="9">Cytoplasm</location>
    </subcellularLocation>
    <text evidence="9">Associates with ribosomes.</text>
</comment>
<keyword evidence="7 9" id="KW-0238">DNA-binding</keyword>
<dbReference type="RefSeq" id="WP_370397040.1">
    <property type="nucleotide sequence ID" value="NZ_JALBUT010000005.1"/>
</dbReference>
<dbReference type="InterPro" id="IPR032781">
    <property type="entry name" value="ABC_tran_Xtn"/>
</dbReference>
<organism evidence="11 12">
    <name type="scientific">Intestinicryptomonas porci</name>
    <dbReference type="NCBI Taxonomy" id="2926320"/>
    <lineage>
        <taxon>Bacteria</taxon>
        <taxon>Pseudomonadati</taxon>
        <taxon>Verrucomicrobiota</taxon>
        <taxon>Opitutia</taxon>
        <taxon>Opitutales</taxon>
        <taxon>Intestinicryptomonaceae</taxon>
        <taxon>Intestinicryptomonas</taxon>
    </lineage>
</organism>
<dbReference type="PROSITE" id="PS50893">
    <property type="entry name" value="ABC_TRANSPORTER_2"/>
    <property type="match status" value="2"/>
</dbReference>
<keyword evidence="6 9" id="KW-0067">ATP-binding</keyword>
<dbReference type="GO" id="GO:0005524">
    <property type="term" value="F:ATP binding"/>
    <property type="evidence" value="ECO:0007669"/>
    <property type="project" value="UniProtKB-KW"/>
</dbReference>
<dbReference type="InterPro" id="IPR037118">
    <property type="entry name" value="Val-tRNA_synth_C_sf"/>
</dbReference>
<feature type="binding site" evidence="9">
    <location>
        <begin position="36"/>
        <end position="43"/>
    </location>
    <ligand>
        <name>ATP</name>
        <dbReference type="ChEBI" id="CHEBI:30616"/>
        <label>1</label>
    </ligand>
</feature>
<dbReference type="InterPro" id="IPR043686">
    <property type="entry name" value="Uup"/>
</dbReference>
<evidence type="ECO:0000256" key="2">
    <source>
        <dbReference type="ARBA" id="ARBA00022737"/>
    </source>
</evidence>
<dbReference type="InterPro" id="IPR017871">
    <property type="entry name" value="ABC_transporter-like_CS"/>
</dbReference>
<dbReference type="InterPro" id="IPR003593">
    <property type="entry name" value="AAA+_ATPase"/>
</dbReference>
<dbReference type="PROSITE" id="PS00211">
    <property type="entry name" value="ABC_TRANSPORTER_1"/>
    <property type="match status" value="1"/>
</dbReference>
<dbReference type="EC" id="3.6.1.-" evidence="9"/>
<evidence type="ECO:0000256" key="5">
    <source>
        <dbReference type="ARBA" id="ARBA00022801"/>
    </source>
</evidence>
<evidence type="ECO:0000256" key="4">
    <source>
        <dbReference type="ARBA" id="ARBA00022763"/>
    </source>
</evidence>
<feature type="domain" description="ABC transporter" evidence="10">
    <location>
        <begin position="4"/>
        <end position="253"/>
    </location>
</feature>
<evidence type="ECO:0000256" key="9">
    <source>
        <dbReference type="HAMAP-Rule" id="MF_00848"/>
    </source>
</evidence>
<dbReference type="CDD" id="cd03221">
    <property type="entry name" value="ABCF_EF-3"/>
    <property type="match status" value="2"/>
</dbReference>
<comment type="function">
    <text evidence="9">Probably plays a role in ribosome assembly or function. May be involved in resolution of branched DNA intermediates that result from template switching in postreplication gaps. Binds DNA and has ATPase activity.</text>
</comment>
<dbReference type="Gene3D" id="1.10.287.380">
    <property type="entry name" value="Valyl-tRNA synthetase, C-terminal domain"/>
    <property type="match status" value="1"/>
</dbReference>
<evidence type="ECO:0000256" key="7">
    <source>
        <dbReference type="ARBA" id="ARBA00023125"/>
    </source>
</evidence>
<dbReference type="PANTHER" id="PTHR42855">
    <property type="entry name" value="ABC TRANSPORTER ATP-BINDING SUBUNIT"/>
    <property type="match status" value="1"/>
</dbReference>
<evidence type="ECO:0000259" key="10">
    <source>
        <dbReference type="PROSITE" id="PS50893"/>
    </source>
</evidence>
<dbReference type="Pfam" id="PF16326">
    <property type="entry name" value="ABC_tran_CTD"/>
    <property type="match status" value="1"/>
</dbReference>
<evidence type="ECO:0000256" key="6">
    <source>
        <dbReference type="ARBA" id="ARBA00022840"/>
    </source>
</evidence>
<dbReference type="HAMAP" id="MF_00848">
    <property type="entry name" value="Uup"/>
    <property type="match status" value="1"/>
</dbReference>
<keyword evidence="9" id="KW-0175">Coiled coil</keyword>
<keyword evidence="3 9" id="KW-0547">Nucleotide-binding</keyword>
<keyword evidence="1 9" id="KW-0963">Cytoplasm</keyword>
<feature type="coiled-coil region" evidence="9">
    <location>
        <begin position="558"/>
        <end position="595"/>
    </location>
</feature>
<feature type="binding site" evidence="9">
    <location>
        <begin position="352"/>
        <end position="359"/>
    </location>
    <ligand>
        <name>ATP</name>
        <dbReference type="ChEBI" id="CHEBI:30616"/>
        <label>2</label>
    </ligand>
</feature>
<keyword evidence="8 9" id="KW-0234">DNA repair</keyword>
<reference evidence="11 12" key="1">
    <citation type="submission" date="2022-03" db="EMBL/GenBank/DDBJ databases">
        <title>Novel taxa within the pig intestine.</title>
        <authorList>
            <person name="Wylensek D."/>
            <person name="Bishof K."/>
            <person name="Afrizal A."/>
            <person name="Clavel T."/>
        </authorList>
    </citation>
    <scope>NUCLEOTIDE SEQUENCE [LARGE SCALE GENOMIC DNA]</scope>
    <source>
        <strain evidence="11 12">CLA-KB-P66</strain>
    </source>
</reference>
<protein>
    <recommendedName>
        <fullName evidence="9">ATP-binding protein Uup</fullName>
        <ecNumber evidence="9">3.6.1.-</ecNumber>
    </recommendedName>
</protein>
<keyword evidence="2 9" id="KW-0677">Repeat</keyword>
<evidence type="ECO:0000313" key="11">
    <source>
        <dbReference type="EMBL" id="MDX8415593.1"/>
    </source>
</evidence>
<evidence type="ECO:0000256" key="3">
    <source>
        <dbReference type="ARBA" id="ARBA00022741"/>
    </source>
</evidence>
<dbReference type="InterPro" id="IPR051309">
    <property type="entry name" value="ABCF_ATPase"/>
</dbReference>
<keyword evidence="12" id="KW-1185">Reference proteome</keyword>
<keyword evidence="5 9" id="KW-0378">Hydrolase</keyword>
<dbReference type="Proteomes" id="UP001275932">
    <property type="component" value="Unassembled WGS sequence"/>
</dbReference>
<dbReference type="InterPro" id="IPR003439">
    <property type="entry name" value="ABC_transporter-like_ATP-bd"/>
</dbReference>
<evidence type="ECO:0000313" key="12">
    <source>
        <dbReference type="Proteomes" id="UP001275932"/>
    </source>
</evidence>
<keyword evidence="4 9" id="KW-0227">DNA damage</keyword>
<dbReference type="InterPro" id="IPR032524">
    <property type="entry name" value="ABC_tran_C"/>
</dbReference>
<name>A0ABU4WGB2_9BACT</name>
<dbReference type="EMBL" id="JALBUT010000005">
    <property type="protein sequence ID" value="MDX8415593.1"/>
    <property type="molecule type" value="Genomic_DNA"/>
</dbReference>
<evidence type="ECO:0000256" key="1">
    <source>
        <dbReference type="ARBA" id="ARBA00022490"/>
    </source>
</evidence>
<proteinExistence type="inferred from homology"/>
<dbReference type="Pfam" id="PF00005">
    <property type="entry name" value="ABC_tran"/>
    <property type="match status" value="2"/>
</dbReference>
<comment type="similarity">
    <text evidence="9">Belongs to the ABC transporter superfamily. ABCF family. Uup subfamily.</text>
</comment>
<dbReference type="Pfam" id="PF12848">
    <property type="entry name" value="ABC_tran_Xtn"/>
    <property type="match status" value="1"/>
</dbReference>